<protein>
    <submittedName>
        <fullName evidence="2">Uncharacterized protein</fullName>
    </submittedName>
</protein>
<evidence type="ECO:0000313" key="3">
    <source>
        <dbReference type="Proteomes" id="UP000278807"/>
    </source>
</evidence>
<dbReference type="AlphaFoldDB" id="A0A3P7TLU6"/>
<feature type="compositionally biased region" description="Low complexity" evidence="1">
    <location>
        <begin position="150"/>
        <end position="159"/>
    </location>
</feature>
<dbReference type="EMBL" id="UZAE01014663">
    <property type="protein sequence ID" value="VDO14114.1"/>
    <property type="molecule type" value="Genomic_DNA"/>
</dbReference>
<accession>A0A3P7TLU6</accession>
<proteinExistence type="predicted"/>
<dbReference type="Proteomes" id="UP000278807">
    <property type="component" value="Unassembled WGS sequence"/>
</dbReference>
<evidence type="ECO:0000256" key="1">
    <source>
        <dbReference type="SAM" id="MobiDB-lite"/>
    </source>
</evidence>
<name>A0A3P7TLU6_RODNA</name>
<organism evidence="2 3">
    <name type="scientific">Rodentolepis nana</name>
    <name type="common">Dwarf tapeworm</name>
    <name type="synonym">Hymenolepis nana</name>
    <dbReference type="NCBI Taxonomy" id="102285"/>
    <lineage>
        <taxon>Eukaryota</taxon>
        <taxon>Metazoa</taxon>
        <taxon>Spiralia</taxon>
        <taxon>Lophotrochozoa</taxon>
        <taxon>Platyhelminthes</taxon>
        <taxon>Cestoda</taxon>
        <taxon>Eucestoda</taxon>
        <taxon>Cyclophyllidea</taxon>
        <taxon>Hymenolepididae</taxon>
        <taxon>Rodentolepis</taxon>
    </lineage>
</organism>
<feature type="region of interest" description="Disordered" evidence="1">
    <location>
        <begin position="123"/>
        <end position="159"/>
    </location>
</feature>
<keyword evidence="3" id="KW-1185">Reference proteome</keyword>
<evidence type="ECO:0000313" key="2">
    <source>
        <dbReference type="EMBL" id="VDO14114.1"/>
    </source>
</evidence>
<sequence>MKPHDFGHDGTLLLASGWELGPLRNFCVNLDVDKSQKRLPCGLMFFKNECNWLTACMNVRPFFVFLNSTYQQTVVSMRGILEVRTETHVWQSSLDMRFDLHCATFIRSIAVANTTNSRALAKSASSSTTAAVGASRMSEIKPPDHPPLPQQQQQSEGVW</sequence>
<feature type="compositionally biased region" description="Low complexity" evidence="1">
    <location>
        <begin position="123"/>
        <end position="135"/>
    </location>
</feature>
<reference evidence="2 3" key="1">
    <citation type="submission" date="2018-11" db="EMBL/GenBank/DDBJ databases">
        <authorList>
            <consortium name="Pathogen Informatics"/>
        </authorList>
    </citation>
    <scope>NUCLEOTIDE SEQUENCE [LARGE SCALE GENOMIC DNA]</scope>
</reference>
<gene>
    <name evidence="2" type="ORF">HNAJ_LOCUS12790</name>
</gene>